<reference evidence="3" key="1">
    <citation type="submission" date="2016-06" db="UniProtKB">
        <authorList>
            <consortium name="WormBaseParasite"/>
        </authorList>
    </citation>
    <scope>IDENTIFICATION</scope>
</reference>
<evidence type="ECO:0000313" key="2">
    <source>
        <dbReference type="Proteomes" id="UP000267606"/>
    </source>
</evidence>
<protein>
    <submittedName>
        <fullName evidence="1 3">Uncharacterized protein</fullName>
    </submittedName>
</protein>
<dbReference type="EMBL" id="UZAJ01001299">
    <property type="protein sequence ID" value="VDO32563.1"/>
    <property type="molecule type" value="Genomic_DNA"/>
</dbReference>
<evidence type="ECO:0000313" key="1">
    <source>
        <dbReference type="EMBL" id="VDO32563.1"/>
    </source>
</evidence>
<gene>
    <name evidence="1" type="ORF">OFLC_LOCUS2310</name>
</gene>
<dbReference type="Proteomes" id="UP000267606">
    <property type="component" value="Unassembled WGS sequence"/>
</dbReference>
<proteinExistence type="predicted"/>
<dbReference type="AlphaFoldDB" id="A0A183H4A1"/>
<keyword evidence="2" id="KW-1185">Reference proteome</keyword>
<sequence>MILLSAMLRIPHSRISKDRSKLIILSLCFHFVLLSYF</sequence>
<evidence type="ECO:0000313" key="3">
    <source>
        <dbReference type="WBParaSite" id="OFLC_0000231001-mRNA-1"/>
    </source>
</evidence>
<name>A0A183H4A1_9BILA</name>
<organism evidence="3">
    <name type="scientific">Onchocerca flexuosa</name>
    <dbReference type="NCBI Taxonomy" id="387005"/>
    <lineage>
        <taxon>Eukaryota</taxon>
        <taxon>Metazoa</taxon>
        <taxon>Ecdysozoa</taxon>
        <taxon>Nematoda</taxon>
        <taxon>Chromadorea</taxon>
        <taxon>Rhabditida</taxon>
        <taxon>Spirurina</taxon>
        <taxon>Spiruromorpha</taxon>
        <taxon>Filarioidea</taxon>
        <taxon>Onchocercidae</taxon>
        <taxon>Onchocerca</taxon>
    </lineage>
</organism>
<reference evidence="1 2" key="2">
    <citation type="submission" date="2018-11" db="EMBL/GenBank/DDBJ databases">
        <authorList>
            <consortium name="Pathogen Informatics"/>
        </authorList>
    </citation>
    <scope>NUCLEOTIDE SEQUENCE [LARGE SCALE GENOMIC DNA]</scope>
</reference>
<dbReference type="WBParaSite" id="OFLC_0000231001-mRNA-1">
    <property type="protein sequence ID" value="OFLC_0000231001-mRNA-1"/>
    <property type="gene ID" value="OFLC_0000231001"/>
</dbReference>
<accession>A0A183H4A1</accession>